<feature type="compositionally biased region" description="Acidic residues" evidence="1">
    <location>
        <begin position="821"/>
        <end position="831"/>
    </location>
</feature>
<feature type="region of interest" description="Disordered" evidence="1">
    <location>
        <begin position="415"/>
        <end position="434"/>
    </location>
</feature>
<dbReference type="STRING" id="64791.A0A151WEM4"/>
<feature type="domain" description="Uncharacterized bromodomain-containing protein 10 helical" evidence="2">
    <location>
        <begin position="37"/>
        <end position="179"/>
    </location>
</feature>
<feature type="compositionally biased region" description="Polar residues" evidence="1">
    <location>
        <begin position="994"/>
        <end position="1010"/>
    </location>
</feature>
<feature type="compositionally biased region" description="Polar residues" evidence="1">
    <location>
        <begin position="1138"/>
        <end position="1154"/>
    </location>
</feature>
<proteinExistence type="predicted"/>
<protein>
    <recommendedName>
        <fullName evidence="2">Uncharacterized bromodomain-containing protein 10 helical domain-containing protein</fullName>
    </recommendedName>
</protein>
<organism evidence="3 4">
    <name type="scientific">Mycetomoellerius zeteki</name>
    <dbReference type="NCBI Taxonomy" id="64791"/>
    <lineage>
        <taxon>Eukaryota</taxon>
        <taxon>Metazoa</taxon>
        <taxon>Ecdysozoa</taxon>
        <taxon>Arthropoda</taxon>
        <taxon>Hexapoda</taxon>
        <taxon>Insecta</taxon>
        <taxon>Pterygota</taxon>
        <taxon>Neoptera</taxon>
        <taxon>Endopterygota</taxon>
        <taxon>Hymenoptera</taxon>
        <taxon>Apocrita</taxon>
        <taxon>Aculeata</taxon>
        <taxon>Formicoidea</taxon>
        <taxon>Formicidae</taxon>
        <taxon>Myrmicinae</taxon>
        <taxon>Mycetomoellerius</taxon>
    </lineage>
</organism>
<dbReference type="EMBL" id="KQ983238">
    <property type="protein sequence ID" value="KYQ46257.1"/>
    <property type="molecule type" value="Genomic_DNA"/>
</dbReference>
<feature type="compositionally biased region" description="Polar residues" evidence="1">
    <location>
        <begin position="678"/>
        <end position="687"/>
    </location>
</feature>
<feature type="compositionally biased region" description="Polar residues" evidence="1">
    <location>
        <begin position="846"/>
        <end position="855"/>
    </location>
</feature>
<dbReference type="InterPro" id="IPR040214">
    <property type="entry name" value="BRD10"/>
</dbReference>
<feature type="compositionally biased region" description="Polar residues" evidence="1">
    <location>
        <begin position="325"/>
        <end position="334"/>
    </location>
</feature>
<feature type="region of interest" description="Disordered" evidence="1">
    <location>
        <begin position="1138"/>
        <end position="1191"/>
    </location>
</feature>
<feature type="compositionally biased region" description="Polar residues" evidence="1">
    <location>
        <begin position="1162"/>
        <end position="1171"/>
    </location>
</feature>
<feature type="compositionally biased region" description="Polar residues" evidence="1">
    <location>
        <begin position="276"/>
        <end position="286"/>
    </location>
</feature>
<dbReference type="Pfam" id="PF23450">
    <property type="entry name" value="KIAA2026_hel"/>
    <property type="match status" value="1"/>
</dbReference>
<dbReference type="PANTHER" id="PTHR31095:SF3">
    <property type="entry name" value="RIKEN CDNA 9930021J03 GENE"/>
    <property type="match status" value="1"/>
</dbReference>
<name>A0A151WEM4_9HYME</name>
<evidence type="ECO:0000259" key="2">
    <source>
        <dbReference type="Pfam" id="PF23450"/>
    </source>
</evidence>
<dbReference type="Proteomes" id="UP000075809">
    <property type="component" value="Unassembled WGS sequence"/>
</dbReference>
<feature type="region of interest" description="Disordered" evidence="1">
    <location>
        <begin position="258"/>
        <end position="286"/>
    </location>
</feature>
<feature type="compositionally biased region" description="Basic and acidic residues" evidence="1">
    <location>
        <begin position="512"/>
        <end position="532"/>
    </location>
</feature>
<gene>
    <name evidence="3" type="ORF">ALC60_14679</name>
</gene>
<feature type="region of interest" description="Disordered" evidence="1">
    <location>
        <begin position="985"/>
        <end position="1010"/>
    </location>
</feature>
<feature type="region of interest" description="Disordered" evidence="1">
    <location>
        <begin position="1"/>
        <end position="28"/>
    </location>
</feature>
<feature type="compositionally biased region" description="Acidic residues" evidence="1">
    <location>
        <begin position="19"/>
        <end position="28"/>
    </location>
</feature>
<feature type="compositionally biased region" description="Low complexity" evidence="1">
    <location>
        <begin position="1177"/>
        <end position="1189"/>
    </location>
</feature>
<reference evidence="3 4" key="1">
    <citation type="submission" date="2015-09" db="EMBL/GenBank/DDBJ databases">
        <title>Trachymyrmex zeteki WGS genome.</title>
        <authorList>
            <person name="Nygaard S."/>
            <person name="Hu H."/>
            <person name="Boomsma J."/>
            <person name="Zhang G."/>
        </authorList>
    </citation>
    <scope>NUCLEOTIDE SEQUENCE [LARGE SCALE GENOMIC DNA]</scope>
    <source>
        <strain evidence="3">Tzet28-1</strain>
        <tissue evidence="3">Whole body</tissue>
    </source>
</reference>
<feature type="compositionally biased region" description="Basic residues" evidence="1">
    <location>
        <begin position="880"/>
        <end position="894"/>
    </location>
</feature>
<feature type="compositionally biased region" description="Basic and acidic residues" evidence="1">
    <location>
        <begin position="260"/>
        <end position="275"/>
    </location>
</feature>
<evidence type="ECO:0000313" key="4">
    <source>
        <dbReference type="Proteomes" id="UP000075809"/>
    </source>
</evidence>
<feature type="compositionally biased region" description="Basic and acidic residues" evidence="1">
    <location>
        <begin position="772"/>
        <end position="786"/>
    </location>
</feature>
<feature type="compositionally biased region" description="Basic and acidic residues" evidence="1">
    <location>
        <begin position="9"/>
        <end position="18"/>
    </location>
</feature>
<feature type="compositionally biased region" description="Basic and acidic residues" evidence="1">
    <location>
        <begin position="734"/>
        <end position="754"/>
    </location>
</feature>
<dbReference type="PANTHER" id="PTHR31095">
    <property type="entry name" value="RIKEN CDNA 9930021J03 GENE"/>
    <property type="match status" value="1"/>
</dbReference>
<feature type="region of interest" description="Disordered" evidence="1">
    <location>
        <begin position="667"/>
        <end position="899"/>
    </location>
</feature>
<feature type="compositionally biased region" description="Polar residues" evidence="1">
    <location>
        <begin position="705"/>
        <end position="729"/>
    </location>
</feature>
<keyword evidence="4" id="KW-1185">Reference proteome</keyword>
<feature type="region of interest" description="Disordered" evidence="1">
    <location>
        <begin position="302"/>
        <end position="354"/>
    </location>
</feature>
<evidence type="ECO:0000256" key="1">
    <source>
        <dbReference type="SAM" id="MobiDB-lite"/>
    </source>
</evidence>
<feature type="region of interest" description="Disordered" evidence="1">
    <location>
        <begin position="512"/>
        <end position="539"/>
    </location>
</feature>
<accession>A0A151WEM4</accession>
<sequence>MSYKTRKRKEVEERKVNDGEQDNFTDETREEMETMWEIPQIFHFLYLTKESLNIPQLSLYEMERMLLIPRASKQLANIMTCLLSSPITKVKLRKVPPMPYEFWTNILAYKISSWFKIYRAKHKDATKVLETIGVEPEFWNVFPETSMLDGKDFEDLSFKQRVWLLKTVCDTIMHTRKTVQEDIVNQPWEDLFETFLGMDRNGARYIYFPQFMPNDLRIYRHSLDNKILSTVKPVRQEQEMKERSKFIRYKKRKLRIHNNLSDHRLENRNDDKDLSNNDSTTGSFISEDTNLSSISTCSNNNNISLDTISRKRRRSLSKMSEESSNARSSGYDTHNSSDTKSVDDESSPMFKGFTNTQNDNCSIGIINEMLHDLKTEIDEEEKMNERENSSELVSQENLVELYKNTIVLCDETFGEKDENEKSGDNLSNSSKTDDEKLNEIINAESSKLLEDVYSKNIPASNNVSDISMKLTSKSDDEKLSETKTMIEAESNNLREGMKLRSRNVKQYNKKYTTETRGEINEKQEIEDDKMNETDEENLSEPRLQTNMDYDLDNDANNTDIDYNLRTSTNPKTDECKQRFDKMLSDLSVSDFHLVVDNVEELRDLIASFSESDLESNNSNNAEIIPLCEVKLVKKLTELLSSVEPVETTLKDTMRKAKAKLQREWSNFKEGSVEDQDSSGESGLSSNWWVLGTQGRDPLSTPGDATLQTLPQSALSPLGTKNTQKQSQVESENESTVKDFKQSHHESRESSDERQNGNNNKQSEIKAASGRNEVAEKEKKLEVKQDGENENASNDEDATQETQHSRRVLRARGVSSYTEQLYSDDESNEDELEKWADVEAVYAAPGTQANTSASHTNSKERNTDNWSDEEDSDQDWILPSSRKRKNKRSSTNRRLKSFEHKVQNITENTAQSNVASDVSHPNAKIIKDKLKDKLKDNKPENAAASQILGNTVTSATQSNTNKREVPSMDTICKIESVKSVHSELDIKDEGPVYESNPNATSQQYEQSNYEPTNPQQKYYYMVPPNPGMVPQGAIIQGAVTQAPHATYYMQQPYIIQAPQGKYLPPPQQQQQFVYQQQSPQIMAPPYVNNTNYVSYVAVATQPQTEYMVAPGLMTNQPNSQNPIHCAPRLQNRHIQNNRQPAPRQNLQHLNGTIIRSTPVRGQRPTNSKNVPLSRQRQKTSQTSSTENSSQKVTSLIMLSDSDDEIEMIIMEKTPNTSEKTSANRARLSESQRIANQFRQKPTITSDITVPSTKGILSPQIIQRMSQGGISITPVKNNPPPTTNPNTQLVVVVNETGSHYALALPNGSKLILTPEQVAQIRASNGGKLIL</sequence>
<evidence type="ECO:0000313" key="3">
    <source>
        <dbReference type="EMBL" id="KYQ46257.1"/>
    </source>
</evidence>
<dbReference type="InterPro" id="IPR056522">
    <property type="entry name" value="KIAA2026_hel"/>
</dbReference>